<dbReference type="Pfam" id="PF02607">
    <property type="entry name" value="B12-binding_2"/>
    <property type="match status" value="1"/>
</dbReference>
<evidence type="ECO:0000313" key="32">
    <source>
        <dbReference type="Proteomes" id="UP000316921"/>
    </source>
</evidence>
<dbReference type="InterPro" id="IPR036594">
    <property type="entry name" value="Meth_synthase_dom"/>
</dbReference>
<feature type="binding site" evidence="22 24">
    <location>
        <position position="335"/>
    </location>
    <ligand>
        <name>Zn(2+)</name>
        <dbReference type="ChEBI" id="CHEBI:29105"/>
    </ligand>
</feature>
<evidence type="ECO:0000256" key="20">
    <source>
        <dbReference type="NCBIfam" id="TIGR02082"/>
    </source>
</evidence>
<sequence>MSTQSTPGGDAAALASAAPTSAVPTPAQVRPLLDELLSRRVLALDGAMGTMIQARKLREDDFHSSRLPQSTALLAGDNELLSITRPDVIVDIHEAFLAAGADIVETNTFGATRIAQGEYGMDALAYDLNLESARLARQATDAWSVRTPDRPRFVAGALGPTSKTLSLSPDVANPAFRAVTFEELKASYAEQTRGLIAGGVHILLVETIFDTLNAKAALVAIDEVQRELGTDLPLMISVAITDASGRTLSGQTVEAFYHSVAHARPFSVGVNCSLGAKEMRPYVAEFAKICDAYVSSYPNAGLPNAFGEYDEAPERTGQLVGEFAESGLVNIVGGCCGTTPAHIAAIVEQMQGRTPRPRREAGRGDISYFSGLEPLAIRPESNFQMIGERTNVTGSAKFRRLIKNDDFNAALDVALEQVRGGANILDVNMDEGMLESEEAMTTFLNLVATEPEIARIPIMIDSSKWSVIEAGLRCVQGKGIVNSISLKEGEEEFLEKARIIRRFGAGAVVMAFDEEGQAVDTERRMQICRRAYRLLREELDFPPQDIIFDPNILAVATGIEEHSNYAKSFIESCEQIRREFPGTHISGGVSNLSFSFRGNDLVREAMHSAFLYHATRAGMDMGIVNAGQLEVYENIPKELLERVEDVIFNRRADATERLVELAESVRGDGKKREIDLSWREASVGDRLAHALVHGIVDFIEADTEEARQGFGRPLEVIEGPLMDGMKIVGDLFGAGKMFLPQVVKSARAMKRAVAYLEPYMDAERGEGESSSQGKVVMATVKGDVHDIGKNIVGVVLGCNNYEVVDLGVMVPTEKILDTAVEVGADMIGLSGLITPSLDEMVSVAREMKRRGMTLPLLIGGATTSKQHTAVKIAPEYDQPVVYVLDASRAVGVVSEIKDQTGRGDKFRAEVAQDQERLRAEYAGRGERPLRTLEEARANPTPIVWDRAQLAKPDFTGRRVVLEDTVESVAPYIDWTFFFSAWDLKMKFPRILDDPRLGEAARELYDNGRALLDRIAAEKLLKLRAVYGFWPANSDGDDVVLWTDESRKVELTRFPMLRQQTVHADGRPNRSLADYVAPSGSGYQDYIGAFCVTAGIGADDLAKRFEAEHDDYQSIMTKALADRLAEAYAELLHARARVHFGYGAEEALANEDLIAENYRGIRPAFGYPACPDHRPKRQLFDLLNCDEIGVELTESMAMMPAASVSGLYFAHPAAKYFSIGRLSVEQVEDYARRTGADMLETERWLSPSLGYKPTV</sequence>
<evidence type="ECO:0000256" key="25">
    <source>
        <dbReference type="SAM" id="MobiDB-lite"/>
    </source>
</evidence>
<evidence type="ECO:0000256" key="11">
    <source>
        <dbReference type="ARBA" id="ARBA00022679"/>
    </source>
</evidence>
<evidence type="ECO:0000259" key="30">
    <source>
        <dbReference type="PROSITE" id="PS51337"/>
    </source>
</evidence>
<dbReference type="Gene3D" id="3.10.196.10">
    <property type="entry name" value="Vitamin B12-dependent methionine synthase, activation domain"/>
    <property type="match status" value="1"/>
</dbReference>
<dbReference type="AlphaFoldDB" id="A0A518BGB7"/>
<dbReference type="GO" id="GO:0008705">
    <property type="term" value="F:methionine synthase activity"/>
    <property type="evidence" value="ECO:0007669"/>
    <property type="project" value="UniProtKB-UniRule"/>
</dbReference>
<dbReference type="NCBIfam" id="NF007024">
    <property type="entry name" value="PRK09490.1"/>
    <property type="match status" value="1"/>
</dbReference>
<dbReference type="GO" id="GO:0032259">
    <property type="term" value="P:methylation"/>
    <property type="evidence" value="ECO:0007669"/>
    <property type="project" value="UniProtKB-KW"/>
</dbReference>
<feature type="binding site" evidence="23">
    <location>
        <position position="1161"/>
    </location>
    <ligand>
        <name>S-adenosyl-L-methionine</name>
        <dbReference type="ChEBI" id="CHEBI:59789"/>
    </ligand>
</feature>
<dbReference type="SUPFAM" id="SSF82282">
    <property type="entry name" value="Homocysteine S-methyltransferase"/>
    <property type="match status" value="1"/>
</dbReference>
<dbReference type="RefSeq" id="WP_145063097.1">
    <property type="nucleotide sequence ID" value="NZ_CP036287.1"/>
</dbReference>
<feature type="domain" description="Hcy-binding" evidence="26">
    <location>
        <begin position="30"/>
        <end position="350"/>
    </location>
</feature>
<comment type="similarity">
    <text evidence="5">Belongs to the vitamin-B12 dependent methionine synthase family.</text>
</comment>
<keyword evidence="32" id="KW-1185">Reference proteome</keyword>
<feature type="binding site" evidence="22 24">
    <location>
        <position position="272"/>
    </location>
    <ligand>
        <name>Zn(2+)</name>
        <dbReference type="ChEBI" id="CHEBI:29105"/>
    </ligand>
</feature>
<gene>
    <name evidence="31" type="primary">metH_1</name>
    <name evidence="31" type="ORF">Pla133_10390</name>
</gene>
<comment type="domain">
    <text evidence="21">Modular enzyme with four functionally distinct domains. The isolated Hcy-binding domain catalyzes methyl transfer from free methylcobalamin to homocysteine. The Hcy-binding domain in association with the pterin-binding domain catalyzes the methylation of cob(I)alamin by methyltetrahydrofolate and the methylation of homocysteine. The B12-binding domain binds the cofactor. The AdoMet activation domain binds S-adenosyl-L-methionine. Under aerobic conditions cob(I)alamin can be converted to inactive cob(II)alamin. Reductive methylation by S-adenosyl-L-methionine and flavodoxin regenerates methylcobalamin.</text>
</comment>
<dbReference type="InterPro" id="IPR037010">
    <property type="entry name" value="VitB12-dep_Met_synth_activ_sf"/>
</dbReference>
<comment type="cofactor">
    <cofactor evidence="3 21 22">
        <name>methylcob(III)alamin</name>
        <dbReference type="ChEBI" id="CHEBI:28115"/>
    </cofactor>
</comment>
<dbReference type="FunFam" id="3.20.20.330:FF:000001">
    <property type="entry name" value="Methionine synthase"/>
    <property type="match status" value="1"/>
</dbReference>
<evidence type="ECO:0000256" key="5">
    <source>
        <dbReference type="ARBA" id="ARBA00010398"/>
    </source>
</evidence>
<dbReference type="InterPro" id="IPR003726">
    <property type="entry name" value="HCY_dom"/>
</dbReference>
<comment type="catalytic activity">
    <reaction evidence="1 21">
        <text>(6S)-5-methyl-5,6,7,8-tetrahydrofolate + L-homocysteine = (6S)-5,6,7,8-tetrahydrofolate + L-methionine</text>
        <dbReference type="Rhea" id="RHEA:11172"/>
        <dbReference type="ChEBI" id="CHEBI:18608"/>
        <dbReference type="ChEBI" id="CHEBI:57453"/>
        <dbReference type="ChEBI" id="CHEBI:57844"/>
        <dbReference type="ChEBI" id="CHEBI:58199"/>
        <dbReference type="EC" id="2.1.1.13"/>
    </reaction>
</comment>
<keyword evidence="11 21" id="KW-0808">Transferase</keyword>
<dbReference type="SUPFAM" id="SSF52242">
    <property type="entry name" value="Cobalamin (vitamin B12)-binding domain"/>
    <property type="match status" value="1"/>
</dbReference>
<evidence type="ECO:0000256" key="7">
    <source>
        <dbReference type="ARBA" id="ARBA00013998"/>
    </source>
</evidence>
<evidence type="ECO:0000256" key="4">
    <source>
        <dbReference type="ARBA" id="ARBA00005178"/>
    </source>
</evidence>
<dbReference type="SUPFAM" id="SSF47644">
    <property type="entry name" value="Methionine synthase domain"/>
    <property type="match status" value="1"/>
</dbReference>
<dbReference type="FunFam" id="3.20.20.20:FF:000002">
    <property type="entry name" value="Methionine synthase"/>
    <property type="match status" value="1"/>
</dbReference>
<evidence type="ECO:0000256" key="9">
    <source>
        <dbReference type="ARBA" id="ARBA00022605"/>
    </source>
</evidence>
<feature type="binding site" description="axial binding residue" evidence="22">
    <location>
        <position position="785"/>
    </location>
    <ligand>
        <name>methylcob(III)alamin</name>
        <dbReference type="ChEBI" id="CHEBI:28115"/>
    </ligand>
    <ligandPart>
        <name>Co</name>
        <dbReference type="ChEBI" id="CHEBI:27638"/>
    </ligandPart>
</feature>
<feature type="binding site" evidence="23">
    <location>
        <position position="830"/>
    </location>
    <ligand>
        <name>methylcob(III)alamin</name>
        <dbReference type="ChEBI" id="CHEBI:28115"/>
    </ligand>
</feature>
<keyword evidence="12 21" id="KW-0949">S-adenosyl-L-methionine</keyword>
<feature type="domain" description="AdoMet activation" evidence="28">
    <location>
        <begin position="923"/>
        <end position="1253"/>
    </location>
</feature>
<dbReference type="Pfam" id="PF00809">
    <property type="entry name" value="Pterin_bind"/>
    <property type="match status" value="1"/>
</dbReference>
<feature type="binding site" evidence="23">
    <location>
        <position position="886"/>
    </location>
    <ligand>
        <name>methylcob(III)alamin</name>
        <dbReference type="ChEBI" id="CHEBI:28115"/>
    </ligand>
</feature>
<feature type="compositionally biased region" description="Low complexity" evidence="25">
    <location>
        <begin position="11"/>
        <end position="20"/>
    </location>
</feature>
<dbReference type="PROSITE" id="PS51332">
    <property type="entry name" value="B12_BINDING"/>
    <property type="match status" value="1"/>
</dbReference>
<feature type="binding site" evidence="23">
    <location>
        <begin position="1215"/>
        <end position="1216"/>
    </location>
    <ligand>
        <name>S-adenosyl-L-methionine</name>
        <dbReference type="ChEBI" id="CHEBI:59789"/>
    </ligand>
</feature>
<evidence type="ECO:0000256" key="14">
    <source>
        <dbReference type="ARBA" id="ARBA00022737"/>
    </source>
</evidence>
<feature type="domain" description="B12-binding" evidence="29">
    <location>
        <begin position="772"/>
        <end position="907"/>
    </location>
</feature>
<dbReference type="GO" id="GO:0008270">
    <property type="term" value="F:zinc ion binding"/>
    <property type="evidence" value="ECO:0007669"/>
    <property type="project" value="UniProtKB-UniRule"/>
</dbReference>
<keyword evidence="14" id="KW-0677">Repeat</keyword>
<evidence type="ECO:0000259" key="29">
    <source>
        <dbReference type="PROSITE" id="PS51332"/>
    </source>
</evidence>
<evidence type="ECO:0000256" key="12">
    <source>
        <dbReference type="ARBA" id="ARBA00022691"/>
    </source>
</evidence>
<evidence type="ECO:0000259" key="27">
    <source>
        <dbReference type="PROSITE" id="PS50972"/>
    </source>
</evidence>
<evidence type="ECO:0000313" key="31">
    <source>
        <dbReference type="EMBL" id="QDU65973.1"/>
    </source>
</evidence>
<feature type="binding site" evidence="23">
    <location>
        <begin position="782"/>
        <end position="786"/>
    </location>
    <ligand>
        <name>methylcob(III)alamin</name>
        <dbReference type="ChEBI" id="CHEBI:28115"/>
    </ligand>
</feature>
<feature type="binding site" evidence="23">
    <location>
        <position position="834"/>
    </location>
    <ligand>
        <name>methylcob(III)alamin</name>
        <dbReference type="ChEBI" id="CHEBI:28115"/>
    </ligand>
</feature>
<dbReference type="KEGG" id="pbap:Pla133_10390"/>
<dbReference type="Pfam" id="PF02574">
    <property type="entry name" value="S-methyl_trans"/>
    <property type="match status" value="1"/>
</dbReference>
<dbReference type="InterPro" id="IPR036724">
    <property type="entry name" value="Cobalamin-bd_sf"/>
</dbReference>
<evidence type="ECO:0000256" key="1">
    <source>
        <dbReference type="ARBA" id="ARBA00001700"/>
    </source>
</evidence>
<evidence type="ECO:0000256" key="6">
    <source>
        <dbReference type="ARBA" id="ARBA00012032"/>
    </source>
</evidence>
<dbReference type="CDD" id="cd00740">
    <property type="entry name" value="MeTr"/>
    <property type="match status" value="1"/>
</dbReference>
<dbReference type="InterPro" id="IPR011822">
    <property type="entry name" value="MetH"/>
</dbReference>
<dbReference type="SUPFAM" id="SSF56507">
    <property type="entry name" value="Methionine synthase activation domain-like"/>
    <property type="match status" value="1"/>
</dbReference>
<evidence type="ECO:0000256" key="2">
    <source>
        <dbReference type="ARBA" id="ARBA00001947"/>
    </source>
</evidence>
<dbReference type="PIRSF" id="PIRSF000381">
    <property type="entry name" value="MetH"/>
    <property type="match status" value="1"/>
</dbReference>
<feature type="region of interest" description="Disordered" evidence="25">
    <location>
        <begin position="1"/>
        <end position="20"/>
    </location>
</feature>
<dbReference type="FunFam" id="3.40.50.280:FF:000001">
    <property type="entry name" value="Methionine synthase"/>
    <property type="match status" value="1"/>
</dbReference>
<dbReference type="Gene3D" id="1.10.1240.10">
    <property type="entry name" value="Methionine synthase domain"/>
    <property type="match status" value="1"/>
</dbReference>
<feature type="binding site" evidence="23">
    <location>
        <position position="973"/>
    </location>
    <ligand>
        <name>S-adenosyl-L-methionine</name>
        <dbReference type="ChEBI" id="CHEBI:59789"/>
    </ligand>
</feature>
<feature type="binding site" evidence="23">
    <location>
        <position position="718"/>
    </location>
    <ligand>
        <name>methylcob(III)alamin</name>
        <dbReference type="ChEBI" id="CHEBI:28115"/>
    </ligand>
</feature>
<evidence type="ECO:0000256" key="15">
    <source>
        <dbReference type="ARBA" id="ARBA00022833"/>
    </source>
</evidence>
<reference evidence="31 32" key="1">
    <citation type="submission" date="2019-02" db="EMBL/GenBank/DDBJ databases">
        <title>Deep-cultivation of Planctomycetes and their phenomic and genomic characterization uncovers novel biology.</title>
        <authorList>
            <person name="Wiegand S."/>
            <person name="Jogler M."/>
            <person name="Boedeker C."/>
            <person name="Pinto D."/>
            <person name="Vollmers J."/>
            <person name="Rivas-Marin E."/>
            <person name="Kohn T."/>
            <person name="Peeters S.H."/>
            <person name="Heuer A."/>
            <person name="Rast P."/>
            <person name="Oberbeckmann S."/>
            <person name="Bunk B."/>
            <person name="Jeske O."/>
            <person name="Meyerdierks A."/>
            <person name="Storesund J.E."/>
            <person name="Kallscheuer N."/>
            <person name="Luecker S."/>
            <person name="Lage O.M."/>
            <person name="Pohl T."/>
            <person name="Merkel B.J."/>
            <person name="Hornburger P."/>
            <person name="Mueller R.-W."/>
            <person name="Bruemmer F."/>
            <person name="Labrenz M."/>
            <person name="Spormann A.M."/>
            <person name="Op den Camp H."/>
            <person name="Overmann J."/>
            <person name="Amann R."/>
            <person name="Jetten M.S.M."/>
            <person name="Mascher T."/>
            <person name="Medema M.H."/>
            <person name="Devos D.P."/>
            <person name="Kaster A.-K."/>
            <person name="Ovreas L."/>
            <person name="Rohde M."/>
            <person name="Galperin M.Y."/>
            <person name="Jogler C."/>
        </authorList>
    </citation>
    <scope>NUCLEOTIDE SEQUENCE [LARGE SCALE GENOMIC DNA]</scope>
    <source>
        <strain evidence="31 32">Pla133</strain>
    </source>
</reference>
<evidence type="ECO:0000256" key="19">
    <source>
        <dbReference type="ARBA" id="ARBA00031040"/>
    </source>
</evidence>
<dbReference type="SUPFAM" id="SSF51717">
    <property type="entry name" value="Dihydropteroate synthetase-like"/>
    <property type="match status" value="1"/>
</dbReference>
<dbReference type="PANTHER" id="PTHR45833:SF1">
    <property type="entry name" value="METHIONINE SYNTHASE"/>
    <property type="match status" value="1"/>
</dbReference>
<dbReference type="Proteomes" id="UP000316921">
    <property type="component" value="Chromosome"/>
</dbReference>
<comment type="pathway">
    <text evidence="4 21">Amino-acid biosynthesis; L-methionine biosynthesis via de novo pathway; L-methionine from L-homocysteine (MetH route): step 1/1.</text>
</comment>
<keyword evidence="17 21" id="KW-0170">Cobalt</keyword>
<dbReference type="Gene3D" id="3.20.20.330">
    <property type="entry name" value="Homocysteine-binding-like domain"/>
    <property type="match status" value="1"/>
</dbReference>
<dbReference type="Gene3D" id="3.20.20.20">
    <property type="entry name" value="Dihydropteroate synthase-like"/>
    <property type="match status" value="1"/>
</dbReference>
<evidence type="ECO:0000256" key="8">
    <source>
        <dbReference type="ARBA" id="ARBA00022603"/>
    </source>
</evidence>
<protein>
    <recommendedName>
        <fullName evidence="7 20">Methionine synthase</fullName>
        <ecNumber evidence="6 20">2.1.1.13</ecNumber>
    </recommendedName>
    <alternativeName>
        <fullName evidence="19 21">5-methyltetrahydrofolate--homocysteine methyltransferase</fullName>
    </alternativeName>
</protein>
<dbReference type="EMBL" id="CP036287">
    <property type="protein sequence ID" value="QDU65973.1"/>
    <property type="molecule type" value="Genomic_DNA"/>
</dbReference>
<dbReference type="InterPro" id="IPR036589">
    <property type="entry name" value="HCY_dom_sf"/>
</dbReference>
<dbReference type="InterPro" id="IPR050554">
    <property type="entry name" value="Met_Synthase/Corrinoid"/>
</dbReference>
<dbReference type="EC" id="2.1.1.13" evidence="6 20"/>
<comment type="function">
    <text evidence="18 21">Catalyzes the transfer of a methyl group from methyl-cobalamin to homocysteine, yielding enzyme-bound cob(I)alamin and methionine. Subsequently, remethylates the cofactor using methyltetrahydrofolate.</text>
</comment>
<dbReference type="InterPro" id="IPR004223">
    <property type="entry name" value="VitB12-dep_Met_synth_activ_dom"/>
</dbReference>
<organism evidence="31 32">
    <name type="scientific">Engelhardtia mirabilis</name>
    <dbReference type="NCBI Taxonomy" id="2528011"/>
    <lineage>
        <taxon>Bacteria</taxon>
        <taxon>Pseudomonadati</taxon>
        <taxon>Planctomycetota</taxon>
        <taxon>Planctomycetia</taxon>
        <taxon>Planctomycetia incertae sedis</taxon>
        <taxon>Engelhardtia</taxon>
    </lineage>
</organism>
<evidence type="ECO:0000256" key="23">
    <source>
        <dbReference type="PIRSR" id="PIRSR000381-2"/>
    </source>
</evidence>
<feature type="domain" description="B12-binding N-terminal" evidence="30">
    <location>
        <begin position="674"/>
        <end position="768"/>
    </location>
</feature>
<proteinExistence type="inferred from homology"/>
<evidence type="ECO:0000256" key="3">
    <source>
        <dbReference type="ARBA" id="ARBA00001956"/>
    </source>
</evidence>
<dbReference type="CDD" id="cd02069">
    <property type="entry name" value="methionine_synthase_B12_BD"/>
    <property type="match status" value="1"/>
</dbReference>
<keyword evidence="13 21" id="KW-0479">Metal-binding</keyword>
<dbReference type="Pfam" id="PF02965">
    <property type="entry name" value="Met_synt_B12"/>
    <property type="match status" value="1"/>
</dbReference>
<dbReference type="PROSITE" id="PS50972">
    <property type="entry name" value="PTERIN_BINDING"/>
    <property type="match status" value="1"/>
</dbReference>
<name>A0A518BGB7_9BACT</name>
<dbReference type="SMART" id="SM01018">
    <property type="entry name" value="B12-binding_2"/>
    <property type="match status" value="1"/>
</dbReference>
<dbReference type="InterPro" id="IPR011005">
    <property type="entry name" value="Dihydropteroate_synth-like_sf"/>
</dbReference>
<evidence type="ECO:0000256" key="13">
    <source>
        <dbReference type="ARBA" id="ARBA00022723"/>
    </source>
</evidence>
<dbReference type="GO" id="GO:0031419">
    <property type="term" value="F:cobalamin binding"/>
    <property type="evidence" value="ECO:0007669"/>
    <property type="project" value="UniProtKB-UniRule"/>
</dbReference>
<evidence type="ECO:0000256" key="16">
    <source>
        <dbReference type="ARBA" id="ARBA00023167"/>
    </source>
</evidence>
<dbReference type="GO" id="GO:0050667">
    <property type="term" value="P:homocysteine metabolic process"/>
    <property type="evidence" value="ECO:0007669"/>
    <property type="project" value="TreeGrafter"/>
</dbReference>
<dbReference type="InterPro" id="IPR006158">
    <property type="entry name" value="Cobalamin-bd"/>
</dbReference>
<dbReference type="NCBIfam" id="TIGR02082">
    <property type="entry name" value="metH"/>
    <property type="match status" value="1"/>
</dbReference>
<dbReference type="PROSITE" id="PS51337">
    <property type="entry name" value="B12_BINDING_NTER"/>
    <property type="match status" value="1"/>
</dbReference>
<dbReference type="PROSITE" id="PS50974">
    <property type="entry name" value="ADOMET_ACTIVATION"/>
    <property type="match status" value="1"/>
</dbReference>
<dbReference type="InterPro" id="IPR000489">
    <property type="entry name" value="Pterin-binding_dom"/>
</dbReference>
<dbReference type="InterPro" id="IPR003759">
    <property type="entry name" value="Cbl-bd_cap"/>
</dbReference>
<keyword evidence="15 21" id="KW-0862">Zinc</keyword>
<dbReference type="Gene3D" id="3.40.50.280">
    <property type="entry name" value="Cobalamin-binding domain"/>
    <property type="match status" value="1"/>
</dbReference>
<keyword evidence="8 21" id="KW-0489">Methyltransferase</keyword>
<dbReference type="GO" id="GO:0046653">
    <property type="term" value="P:tetrahydrofolate metabolic process"/>
    <property type="evidence" value="ECO:0007669"/>
    <property type="project" value="TreeGrafter"/>
</dbReference>
<evidence type="ECO:0000256" key="10">
    <source>
        <dbReference type="ARBA" id="ARBA00022628"/>
    </source>
</evidence>
<accession>A0A518BGB7</accession>
<evidence type="ECO:0000256" key="24">
    <source>
        <dbReference type="PROSITE-ProRule" id="PRU00333"/>
    </source>
</evidence>
<comment type="cofactor">
    <cofactor evidence="2 21 24">
        <name>Zn(2+)</name>
        <dbReference type="ChEBI" id="CHEBI:29105"/>
    </cofactor>
</comment>
<keyword evidence="10 21" id="KW-0846">Cobalamin</keyword>
<evidence type="ECO:0000256" key="22">
    <source>
        <dbReference type="PIRSR" id="PIRSR000381-1"/>
    </source>
</evidence>
<dbReference type="Pfam" id="PF02310">
    <property type="entry name" value="B12-binding"/>
    <property type="match status" value="1"/>
</dbReference>
<feature type="domain" description="Pterin-binding" evidence="27">
    <location>
        <begin position="383"/>
        <end position="644"/>
    </location>
</feature>
<evidence type="ECO:0000259" key="26">
    <source>
        <dbReference type="PROSITE" id="PS50970"/>
    </source>
</evidence>
<dbReference type="PANTHER" id="PTHR45833">
    <property type="entry name" value="METHIONINE SYNTHASE"/>
    <property type="match status" value="1"/>
</dbReference>
<dbReference type="FunFam" id="1.10.1240.10:FF:000001">
    <property type="entry name" value="Methionine synthase"/>
    <property type="match status" value="1"/>
</dbReference>
<feature type="binding site" evidence="22 24">
    <location>
        <position position="336"/>
    </location>
    <ligand>
        <name>Zn(2+)</name>
        <dbReference type="ChEBI" id="CHEBI:29105"/>
    </ligand>
</feature>
<dbReference type="PROSITE" id="PS50970">
    <property type="entry name" value="HCY"/>
    <property type="match status" value="1"/>
</dbReference>
<evidence type="ECO:0000259" key="28">
    <source>
        <dbReference type="PROSITE" id="PS50974"/>
    </source>
</evidence>
<keyword evidence="16 21" id="KW-0486">Methionine biosynthesis</keyword>
<dbReference type="GO" id="GO:0005829">
    <property type="term" value="C:cytosol"/>
    <property type="evidence" value="ECO:0007669"/>
    <property type="project" value="TreeGrafter"/>
</dbReference>
<keyword evidence="9 21" id="KW-0028">Amino-acid biosynthesis</keyword>
<dbReference type="Gene3D" id="1.10.288.10">
    <property type="entry name" value="Cobalamin-dependent Methionine Synthase, domain 2"/>
    <property type="match status" value="1"/>
</dbReference>
<evidence type="ECO:0000256" key="18">
    <source>
        <dbReference type="ARBA" id="ARBA00025552"/>
    </source>
</evidence>
<dbReference type="InterPro" id="IPR033706">
    <property type="entry name" value="Met_synthase_B12-bd"/>
</dbReference>
<evidence type="ECO:0000256" key="17">
    <source>
        <dbReference type="ARBA" id="ARBA00023285"/>
    </source>
</evidence>
<evidence type="ECO:0000256" key="21">
    <source>
        <dbReference type="PIRNR" id="PIRNR000381"/>
    </source>
</evidence>
<dbReference type="UniPathway" id="UPA00051">
    <property type="reaction ID" value="UER00081"/>
</dbReference>